<evidence type="ECO:0000313" key="2">
    <source>
        <dbReference type="Proteomes" id="UP001159405"/>
    </source>
</evidence>
<reference evidence="1 2" key="1">
    <citation type="submission" date="2022-05" db="EMBL/GenBank/DDBJ databases">
        <authorList>
            <consortium name="Genoscope - CEA"/>
            <person name="William W."/>
        </authorList>
    </citation>
    <scope>NUCLEOTIDE SEQUENCE [LARGE SCALE GENOMIC DNA]</scope>
</reference>
<keyword evidence="2" id="KW-1185">Reference proteome</keyword>
<protein>
    <submittedName>
        <fullName evidence="1">Uncharacterized protein</fullName>
    </submittedName>
</protein>
<dbReference type="Proteomes" id="UP001159405">
    <property type="component" value="Unassembled WGS sequence"/>
</dbReference>
<organism evidence="1 2">
    <name type="scientific">Porites lobata</name>
    <dbReference type="NCBI Taxonomy" id="104759"/>
    <lineage>
        <taxon>Eukaryota</taxon>
        <taxon>Metazoa</taxon>
        <taxon>Cnidaria</taxon>
        <taxon>Anthozoa</taxon>
        <taxon>Hexacorallia</taxon>
        <taxon>Scleractinia</taxon>
        <taxon>Fungiina</taxon>
        <taxon>Poritidae</taxon>
        <taxon>Porites</taxon>
    </lineage>
</organism>
<feature type="non-terminal residue" evidence="1">
    <location>
        <position position="1"/>
    </location>
</feature>
<dbReference type="PANTHER" id="PTHR33845:SF1">
    <property type="entry name" value="C2H2-TYPE DOMAIN-CONTAINING PROTEIN"/>
    <property type="match status" value="1"/>
</dbReference>
<gene>
    <name evidence="1" type="ORF">PLOB_00026347</name>
</gene>
<sequence>TRRSLLNDFLRSCNAHTVGSYKKRWEAASELTRASHVSKAKSVIVSGLNVIAPGDAGYLWEAVKKSGSVEKVLGIGERQEDRKYLKALAESYQNASTWETRRQILSIMADLITFKRILNYIPGITEYRFKMARQHSLQYGRGALPARAKSPRMRVENKQLDHFLTYITSPHVIQDLPFGQRYLRLSSGKILETPNQAYCEETNFTPFSPTTMLRVLSGCGATVRKSLQGLDYIASDGAKGFEALCGVVDQLKERGLDRETAKKWEVSLREGKQYLKADYKVHVSESSPVADHCSGYALSDSKDDELRSQCSHNHDIQCSQCESLSNVLFSIKTFLTESTFVPEELEDVLYTHSHAVQAIHSWKAHQLRCVRQDTAGTACLSALNETSVLITQDWAMKFLPLKYRENQSDWYGKRGISWHISVIARKMRGLLENQSFVHVVENTSQDSSVVVRIIEHTLRSLKEENPRINRAFLRQDNAGCYHSSAVIASCTLMKANTGIDVCRVDFSDPQGGKGACDRKAATIKAHVRRYVNEGHDVQNAEQLQTAILSNGGVTGVRVTVVNAAVSACELPQVKLDGISTFNNFEYCKDKLTVWRAFNVGNGREISQTKVQGKKKTGIVIYKCTVLEFADVLQSCKFTCRFSPGDFVKASKEASKKPRPNETTTVEETKDASVLFSCPNEGCIKVYERYSSLERHMSFGKCELIPEKETLLDRAKLTYHAILQDDIGIAKVFEGRQTEKKHGVSLPEGWALKTAKKSSRFNGSQRKYLEEKFELGQQTGHKQNPEKVARDMRFAKKADGSRLFSSDEFLTSQQIQSFFSRLSCKLRHAVEVSDSDLQASQDEQEFCDTRQAVLEEVQLEHPIAYDNLNLCELTKKGSMKTLSIAMLKNICEYFDICTEEFNPRRKAEYLAALGDLVKRCGCNA</sequence>
<proteinExistence type="predicted"/>
<evidence type="ECO:0000313" key="1">
    <source>
        <dbReference type="EMBL" id="CAH3182037.1"/>
    </source>
</evidence>
<comment type="caution">
    <text evidence="1">The sequence shown here is derived from an EMBL/GenBank/DDBJ whole genome shotgun (WGS) entry which is preliminary data.</text>
</comment>
<name>A0ABN8RRR4_9CNID</name>
<accession>A0ABN8RRR4</accession>
<dbReference type="EMBL" id="CALNXK010000312">
    <property type="protein sequence ID" value="CAH3182037.1"/>
    <property type="molecule type" value="Genomic_DNA"/>
</dbReference>
<dbReference type="PANTHER" id="PTHR33845">
    <property type="entry name" value="C2H2-TYPE DOMAIN-CONTAINING PROTEIN"/>
    <property type="match status" value="1"/>
</dbReference>